<proteinExistence type="predicted"/>
<dbReference type="InterPro" id="IPR046581">
    <property type="entry name" value="DUF6641"/>
</dbReference>
<dbReference type="AlphaFoldDB" id="A0A381U557"/>
<sequence>MARRTISIFSTLGEWNGNIRSTPIPKQVRRWWTENIGGTILLTIRYGNKVIEFEKGKNAIELSSKAELEPTLQNIKKAVDNGEFDALLEEQLAYGSRLTKQ</sequence>
<dbReference type="EMBL" id="UINC01005760">
    <property type="protein sequence ID" value="SVA23375.1"/>
    <property type="molecule type" value="Genomic_DNA"/>
</dbReference>
<evidence type="ECO:0000313" key="1">
    <source>
        <dbReference type="EMBL" id="SVA23375.1"/>
    </source>
</evidence>
<protein>
    <submittedName>
        <fullName evidence="1">Uncharacterized protein</fullName>
    </submittedName>
</protein>
<name>A0A381U557_9ZZZZ</name>
<accession>A0A381U557</accession>
<organism evidence="1">
    <name type="scientific">marine metagenome</name>
    <dbReference type="NCBI Taxonomy" id="408172"/>
    <lineage>
        <taxon>unclassified sequences</taxon>
        <taxon>metagenomes</taxon>
        <taxon>ecological metagenomes</taxon>
    </lineage>
</organism>
<gene>
    <name evidence="1" type="ORF">METZ01_LOCUS76229</name>
</gene>
<reference evidence="1" key="1">
    <citation type="submission" date="2018-05" db="EMBL/GenBank/DDBJ databases">
        <authorList>
            <person name="Lanie J.A."/>
            <person name="Ng W.-L."/>
            <person name="Kazmierczak K.M."/>
            <person name="Andrzejewski T.M."/>
            <person name="Davidsen T.M."/>
            <person name="Wayne K.J."/>
            <person name="Tettelin H."/>
            <person name="Glass J.I."/>
            <person name="Rusch D."/>
            <person name="Podicherti R."/>
            <person name="Tsui H.-C.T."/>
            <person name="Winkler M.E."/>
        </authorList>
    </citation>
    <scope>NUCLEOTIDE SEQUENCE</scope>
</reference>
<dbReference type="Pfam" id="PF20346">
    <property type="entry name" value="DUF6641"/>
    <property type="match status" value="1"/>
</dbReference>